<protein>
    <submittedName>
        <fullName evidence="1">Uncharacterized protein</fullName>
    </submittedName>
</protein>
<reference evidence="1" key="1">
    <citation type="submission" date="2022-10" db="EMBL/GenBank/DDBJ databases">
        <title>Novel sulphate-reducing endosymbionts in the free-living metamonad Anaeramoeba.</title>
        <authorList>
            <person name="Jerlstrom-Hultqvist J."/>
            <person name="Cepicka I."/>
            <person name="Gallot-Lavallee L."/>
            <person name="Salas-Leiva D."/>
            <person name="Curtis B.A."/>
            <person name="Zahonova K."/>
            <person name="Pipaliya S."/>
            <person name="Dacks J."/>
            <person name="Roger A.J."/>
        </authorList>
    </citation>
    <scope>NUCLEOTIDE SEQUENCE</scope>
    <source>
        <strain evidence="1">BMAN</strain>
    </source>
</reference>
<keyword evidence="2" id="KW-1185">Reference proteome</keyword>
<accession>A0A9Q0LE69</accession>
<organism evidence="1 2">
    <name type="scientific">Anaeramoeba ignava</name>
    <name type="common">Anaerobic marine amoeba</name>
    <dbReference type="NCBI Taxonomy" id="1746090"/>
    <lineage>
        <taxon>Eukaryota</taxon>
        <taxon>Metamonada</taxon>
        <taxon>Anaeramoebidae</taxon>
        <taxon>Anaeramoeba</taxon>
    </lineage>
</organism>
<name>A0A9Q0LE69_ANAIG</name>
<dbReference type="Gene3D" id="3.30.450.20">
    <property type="entry name" value="PAS domain"/>
    <property type="match status" value="1"/>
</dbReference>
<dbReference type="EMBL" id="JAPDFW010000102">
    <property type="protein sequence ID" value="KAJ5069878.1"/>
    <property type="molecule type" value="Genomic_DNA"/>
</dbReference>
<dbReference type="Proteomes" id="UP001149090">
    <property type="component" value="Unassembled WGS sequence"/>
</dbReference>
<comment type="caution">
    <text evidence="1">The sequence shown here is derived from an EMBL/GenBank/DDBJ whole genome shotgun (WGS) entry which is preliminary data.</text>
</comment>
<proteinExistence type="predicted"/>
<dbReference type="AlphaFoldDB" id="A0A9Q0LE69"/>
<evidence type="ECO:0000313" key="1">
    <source>
        <dbReference type="EMBL" id="KAJ5069878.1"/>
    </source>
</evidence>
<sequence length="386" mass="45301">MGIIPTKKIPKKMMKMVTKAIESTAEPIMIIEGIDTKIMKANKSTANMFRCSQISLTQRSLIDFCPTFQPHMRNLSSRAITLCLSSLIEEAQHTSELRISKFHLLFKDELNEEFWAEVSACVYYFENRPIIKLSFEPKSDQSVEHLFPKSTSKSTKNSKSSSISIITESCDFSTVEDGSTDIFYEITEPEPIKKIEPKNPKKDQLIKEPSAINFKIPKLLTSLKPTQSFRTENKKSPRKKKPFYFDFIEFEKKSKLLEKLNESKKLIREKLDFKLEIELIILINKLFGNYEKIIKQKQFNMMNLLDQVQKEKARFSRNLFQCENILLIKLKKFYLLSLENNHKNQEIQYLKYLIEQASLESKIRKEKKMSKNEQKNNDNNFFLLKI</sequence>
<gene>
    <name evidence="1" type="ORF">M0811_11540</name>
</gene>
<evidence type="ECO:0000313" key="2">
    <source>
        <dbReference type="Proteomes" id="UP001149090"/>
    </source>
</evidence>